<sequence>MSSTSMDLENETSADGDSTSYVYDEAAEKALLRKQDIRILPLSAAICLLANLDRSNIGNAKILNSETHNDLLSETHMTASQYTIALMVFLIAPSRARLCVAAAGSFASGPPPLGWITSNVFTTSAVGLVIALNTSFGVPGQIVGVWIYKADEAARGYPTGQWTNCALLLFSAANCFGLIIYYRRLNAVLGKEGEVQRYKY</sequence>
<evidence type="ECO:0000256" key="3">
    <source>
        <dbReference type="ARBA" id="ARBA00022692"/>
    </source>
</evidence>
<evidence type="ECO:0000256" key="4">
    <source>
        <dbReference type="ARBA" id="ARBA00022989"/>
    </source>
</evidence>
<gene>
    <name evidence="7" type="ORF">MSAN_02336300</name>
</gene>
<dbReference type="PANTHER" id="PTHR43791:SF49">
    <property type="entry name" value="TRANSPORTER, PUTATIVE (AFU_ORTHOLOGUE AFUA_4G04250)-RELATED"/>
    <property type="match status" value="1"/>
</dbReference>
<reference evidence="7" key="1">
    <citation type="submission" date="2020-05" db="EMBL/GenBank/DDBJ databases">
        <title>Mycena genomes resolve the evolution of fungal bioluminescence.</title>
        <authorList>
            <person name="Tsai I.J."/>
        </authorList>
    </citation>
    <scope>NUCLEOTIDE SEQUENCE</scope>
    <source>
        <strain evidence="7">160909Yilan</strain>
    </source>
</reference>
<dbReference type="Proteomes" id="UP000623467">
    <property type="component" value="Unassembled WGS sequence"/>
</dbReference>
<dbReference type="PANTHER" id="PTHR43791">
    <property type="entry name" value="PERMEASE-RELATED"/>
    <property type="match status" value="1"/>
</dbReference>
<organism evidence="7 8">
    <name type="scientific">Mycena sanguinolenta</name>
    <dbReference type="NCBI Taxonomy" id="230812"/>
    <lineage>
        <taxon>Eukaryota</taxon>
        <taxon>Fungi</taxon>
        <taxon>Dikarya</taxon>
        <taxon>Basidiomycota</taxon>
        <taxon>Agaricomycotina</taxon>
        <taxon>Agaricomycetes</taxon>
        <taxon>Agaricomycetidae</taxon>
        <taxon>Agaricales</taxon>
        <taxon>Marasmiineae</taxon>
        <taxon>Mycenaceae</taxon>
        <taxon>Mycena</taxon>
    </lineage>
</organism>
<dbReference type="AlphaFoldDB" id="A0A8H6X6F4"/>
<comment type="caution">
    <text evidence="7">The sequence shown here is derived from an EMBL/GenBank/DDBJ whole genome shotgun (WGS) entry which is preliminary data.</text>
</comment>
<evidence type="ECO:0000313" key="8">
    <source>
        <dbReference type="Proteomes" id="UP000623467"/>
    </source>
</evidence>
<keyword evidence="2" id="KW-0813">Transport</keyword>
<proteinExistence type="predicted"/>
<dbReference type="OrthoDB" id="3639251at2759"/>
<feature type="transmembrane region" description="Helical" evidence="6">
    <location>
        <begin position="160"/>
        <end position="182"/>
    </location>
</feature>
<evidence type="ECO:0000256" key="2">
    <source>
        <dbReference type="ARBA" id="ARBA00022448"/>
    </source>
</evidence>
<keyword evidence="8" id="KW-1185">Reference proteome</keyword>
<feature type="transmembrane region" description="Helical" evidence="6">
    <location>
        <begin position="125"/>
        <end position="148"/>
    </location>
</feature>
<evidence type="ECO:0000256" key="6">
    <source>
        <dbReference type="SAM" id="Phobius"/>
    </source>
</evidence>
<keyword evidence="5 6" id="KW-0472">Membrane</keyword>
<protein>
    <submittedName>
        <fullName evidence="7">Putative transporter</fullName>
    </submittedName>
</protein>
<evidence type="ECO:0000256" key="5">
    <source>
        <dbReference type="ARBA" id="ARBA00023136"/>
    </source>
</evidence>
<keyword evidence="4 6" id="KW-1133">Transmembrane helix</keyword>
<accession>A0A8H6X6F4</accession>
<evidence type="ECO:0000256" key="1">
    <source>
        <dbReference type="ARBA" id="ARBA00004141"/>
    </source>
</evidence>
<dbReference type="GO" id="GO:0016020">
    <property type="term" value="C:membrane"/>
    <property type="evidence" value="ECO:0007669"/>
    <property type="project" value="UniProtKB-SubCell"/>
</dbReference>
<comment type="subcellular location">
    <subcellularLocation>
        <location evidence="1">Membrane</location>
        <topology evidence="1">Multi-pass membrane protein</topology>
    </subcellularLocation>
</comment>
<dbReference type="EMBL" id="JACAZH010000041">
    <property type="protein sequence ID" value="KAF7335258.1"/>
    <property type="molecule type" value="Genomic_DNA"/>
</dbReference>
<keyword evidence="3 6" id="KW-0812">Transmembrane</keyword>
<dbReference type="GO" id="GO:0022857">
    <property type="term" value="F:transmembrane transporter activity"/>
    <property type="evidence" value="ECO:0007669"/>
    <property type="project" value="TreeGrafter"/>
</dbReference>
<evidence type="ECO:0000313" key="7">
    <source>
        <dbReference type="EMBL" id="KAF7335258.1"/>
    </source>
</evidence>
<name>A0A8H6X6F4_9AGAR</name>